<dbReference type="AlphaFoldDB" id="A0A438NIA6"/>
<dbReference type="FunFam" id="1.20.1250.20:FF:000013">
    <property type="entry name" value="MFS general substrate transporter"/>
    <property type="match status" value="1"/>
</dbReference>
<dbReference type="EMBL" id="NAJM01000002">
    <property type="protein sequence ID" value="RVX75450.1"/>
    <property type="molecule type" value="Genomic_DNA"/>
</dbReference>
<sequence length="509" mass="56089">MSTPAQSNGPNLEPAVNVTQTADVAATPLAATHAAHAAQSKDIDIKADKEEIWEEETARTNPYDEQEIKRTMRRIDVIVVPVLTVFLAFCFIDRANMGLAAVAGMSAELGLVGYQYSITLLLFFPGYVLFALPSNYLLSKMSVRIWLCTLGLGFGLFTLVMGLVQNFDALAAMRFFLGVFEAGVLPAIIVVLGSWYPRYKLGKRVAFVYCGAALIAAFAGLLAWCFSRINTGSYQGWRWIFLLEGVITIVVVIGMYFILDEYPQNSRLLSQTQKEVALHLISQDRQENVDEKMTIKLVLSNMKDVKYWIFGLIYMFSASAAYSISYFMPLILNAQMGFSGAVSLLLSTPPNVWAFFIATGLTVFSDRYKRRAPFIIFFASNVILGVALTRWGPNTATQYIGLFFTLGGINGGLSTTISFAQNNAPTRVKRSVCSGIQLSCGACGGIIGSMIFRSQDAPTYTPGVATTMGMMCVQILLVTGLTLWMARQNKLQRENGKILEGQPDYQYTL</sequence>
<feature type="transmembrane region" description="Helical" evidence="6">
    <location>
        <begin position="432"/>
        <end position="452"/>
    </location>
</feature>
<dbReference type="SUPFAM" id="SSF103473">
    <property type="entry name" value="MFS general substrate transporter"/>
    <property type="match status" value="1"/>
</dbReference>
<feature type="transmembrane region" description="Helical" evidence="6">
    <location>
        <begin position="307"/>
        <end position="328"/>
    </location>
</feature>
<evidence type="ECO:0000256" key="1">
    <source>
        <dbReference type="ARBA" id="ARBA00004141"/>
    </source>
</evidence>
<feature type="transmembrane region" description="Helical" evidence="6">
    <location>
        <begin position="340"/>
        <end position="362"/>
    </location>
</feature>
<dbReference type="Proteomes" id="UP000288859">
    <property type="component" value="Unassembled WGS sequence"/>
</dbReference>
<feature type="transmembrane region" description="Helical" evidence="6">
    <location>
        <begin position="75"/>
        <end position="94"/>
    </location>
</feature>
<keyword evidence="4 6" id="KW-1133">Transmembrane helix</keyword>
<feature type="domain" description="Major facilitator superfamily (MFS) profile" evidence="7">
    <location>
        <begin position="79"/>
        <end position="490"/>
    </location>
</feature>
<evidence type="ECO:0000256" key="6">
    <source>
        <dbReference type="SAM" id="Phobius"/>
    </source>
</evidence>
<dbReference type="GO" id="GO:0016020">
    <property type="term" value="C:membrane"/>
    <property type="evidence" value="ECO:0007669"/>
    <property type="project" value="UniProtKB-SubCell"/>
</dbReference>
<dbReference type="InterPro" id="IPR020846">
    <property type="entry name" value="MFS_dom"/>
</dbReference>
<dbReference type="GO" id="GO:0022857">
    <property type="term" value="F:transmembrane transporter activity"/>
    <property type="evidence" value="ECO:0007669"/>
    <property type="project" value="InterPro"/>
</dbReference>
<dbReference type="PROSITE" id="PS50850">
    <property type="entry name" value="MFS"/>
    <property type="match status" value="1"/>
</dbReference>
<name>A0A438NIA6_EXOME</name>
<feature type="transmembrane region" description="Helical" evidence="6">
    <location>
        <begin position="374"/>
        <end position="393"/>
    </location>
</feature>
<evidence type="ECO:0000259" key="7">
    <source>
        <dbReference type="PROSITE" id="PS50850"/>
    </source>
</evidence>
<evidence type="ECO:0000256" key="4">
    <source>
        <dbReference type="ARBA" id="ARBA00022989"/>
    </source>
</evidence>
<evidence type="ECO:0000313" key="8">
    <source>
        <dbReference type="EMBL" id="RVX75450.1"/>
    </source>
</evidence>
<accession>A0A438NIA6</accession>
<keyword evidence="5 6" id="KW-0472">Membrane</keyword>
<gene>
    <name evidence="8" type="ORF">B0A52_00803</name>
</gene>
<dbReference type="PANTHER" id="PTHR43791">
    <property type="entry name" value="PERMEASE-RELATED"/>
    <property type="match status" value="1"/>
</dbReference>
<keyword evidence="3 6" id="KW-0812">Transmembrane</keyword>
<dbReference type="VEuPathDB" id="FungiDB:PV10_05033"/>
<dbReference type="InterPro" id="IPR011701">
    <property type="entry name" value="MFS"/>
</dbReference>
<dbReference type="InterPro" id="IPR036259">
    <property type="entry name" value="MFS_trans_sf"/>
</dbReference>
<comment type="caution">
    <text evidence="8">The sequence shown here is derived from an EMBL/GenBank/DDBJ whole genome shotgun (WGS) entry which is preliminary data.</text>
</comment>
<feature type="transmembrane region" description="Helical" evidence="6">
    <location>
        <begin position="236"/>
        <end position="259"/>
    </location>
</feature>
<protein>
    <recommendedName>
        <fullName evidence="7">Major facilitator superfamily (MFS) profile domain-containing protein</fullName>
    </recommendedName>
</protein>
<dbReference type="Gene3D" id="1.20.1250.20">
    <property type="entry name" value="MFS general substrate transporter like domains"/>
    <property type="match status" value="2"/>
</dbReference>
<dbReference type="PANTHER" id="PTHR43791:SF3">
    <property type="entry name" value="MAJOR FACILITATOR SUPERFAMILY (MFS) PROFILE DOMAIN-CONTAINING PROTEIN"/>
    <property type="match status" value="1"/>
</dbReference>
<dbReference type="OrthoDB" id="3639251at2759"/>
<evidence type="ECO:0000256" key="3">
    <source>
        <dbReference type="ARBA" id="ARBA00022692"/>
    </source>
</evidence>
<feature type="transmembrane region" description="Helical" evidence="6">
    <location>
        <begin position="399"/>
        <end position="420"/>
    </location>
</feature>
<feature type="transmembrane region" description="Helical" evidence="6">
    <location>
        <begin position="205"/>
        <end position="224"/>
    </location>
</feature>
<evidence type="ECO:0000256" key="2">
    <source>
        <dbReference type="ARBA" id="ARBA00022448"/>
    </source>
</evidence>
<feature type="transmembrane region" description="Helical" evidence="6">
    <location>
        <begin position="145"/>
        <end position="165"/>
    </location>
</feature>
<evidence type="ECO:0000256" key="5">
    <source>
        <dbReference type="ARBA" id="ARBA00023136"/>
    </source>
</evidence>
<reference evidence="8 9" key="1">
    <citation type="submission" date="2017-03" db="EMBL/GenBank/DDBJ databases">
        <title>Genomes of endolithic fungi from Antarctica.</title>
        <authorList>
            <person name="Coleine C."/>
            <person name="Masonjones S."/>
            <person name="Stajich J.E."/>
        </authorList>
    </citation>
    <scope>NUCLEOTIDE SEQUENCE [LARGE SCALE GENOMIC DNA]</scope>
    <source>
        <strain evidence="8 9">CCFEE 6314</strain>
    </source>
</reference>
<keyword evidence="2" id="KW-0813">Transport</keyword>
<organism evidence="8 9">
    <name type="scientific">Exophiala mesophila</name>
    <name type="common">Black yeast-like fungus</name>
    <dbReference type="NCBI Taxonomy" id="212818"/>
    <lineage>
        <taxon>Eukaryota</taxon>
        <taxon>Fungi</taxon>
        <taxon>Dikarya</taxon>
        <taxon>Ascomycota</taxon>
        <taxon>Pezizomycotina</taxon>
        <taxon>Eurotiomycetes</taxon>
        <taxon>Chaetothyriomycetidae</taxon>
        <taxon>Chaetothyriales</taxon>
        <taxon>Herpotrichiellaceae</taxon>
        <taxon>Exophiala</taxon>
    </lineage>
</organism>
<dbReference type="Pfam" id="PF07690">
    <property type="entry name" value="MFS_1"/>
    <property type="match status" value="1"/>
</dbReference>
<comment type="subcellular location">
    <subcellularLocation>
        <location evidence="1">Membrane</location>
        <topology evidence="1">Multi-pass membrane protein</topology>
    </subcellularLocation>
</comment>
<proteinExistence type="predicted"/>
<feature type="transmembrane region" description="Helical" evidence="6">
    <location>
        <begin position="114"/>
        <end position="133"/>
    </location>
</feature>
<evidence type="ECO:0000313" key="9">
    <source>
        <dbReference type="Proteomes" id="UP000288859"/>
    </source>
</evidence>
<feature type="transmembrane region" description="Helical" evidence="6">
    <location>
        <begin position="464"/>
        <end position="486"/>
    </location>
</feature>
<feature type="transmembrane region" description="Helical" evidence="6">
    <location>
        <begin position="171"/>
        <end position="193"/>
    </location>
</feature>